<sequence length="645" mass="73431">MTQTQWGRKETVIFPPHSPIYTYGAIFFSLVITGLCVYLHFAYAMTPLQRFYLPYYLRTGVAGMMHKTDKYQLLSVGDAERRTRAATETDVQEGSTPSSEGKPIPLELSGQARQSGVLFLYRQPKTEYLNKPLHDYFERSVYDGESLWAIFRLPVLFGIAALLLQLPFSIRKDIKRRKQMKYGRRLKGPVLVSPREFNKAIQGDGIGFKTLEAEPMMRIPQRSEGQHIELMGDTGAGKTTLIMQLLRQIQARGQSAIVYDPACEFVQRFYDKDRQDIILNPLDKRCPYWGPSEELRRRAEAKAIAASLYQPTTDRKGEFFVETPQKIFAHLLTFGPTPEELVHWMANPDEIDRRVQGTEMASMIAKGAQQQRNGVLASLGLIADSLRMLPTKEKAETAWSATEWAERRQGWIFITSKPSEREALRPLHSLWIDLLVLRLLNEPKEDQRPVWFVLDELASLQRLPQLHTAITENRKSRNPLVLGFQGKAQLEVIYGHMAEVMLSQPATKIFLKTTEPKAAEWVSNAIGKVEIERMRETHFDGTRSGKNFALDRQVEPLVLDSEISGLADKHAFLKLGNHVARFSFAYTDIPAIHPAFVPRPLEDDDLAFDPKTLQKKPPKSAPIVEESVEDEDTPEPQRSSYSMGM</sequence>
<feature type="transmembrane region" description="Helical" evidence="7">
    <location>
        <begin position="147"/>
        <end position="170"/>
    </location>
</feature>
<dbReference type="EMBL" id="JACHDY010000002">
    <property type="protein sequence ID" value="MBB5316660.1"/>
    <property type="molecule type" value="Genomic_DNA"/>
</dbReference>
<dbReference type="AlphaFoldDB" id="A0A7W8MRC6"/>
<dbReference type="InterPro" id="IPR019476">
    <property type="entry name" value="T4SS_TraD_DNA-bd"/>
</dbReference>
<reference evidence="9" key="1">
    <citation type="submission" date="2020-08" db="EMBL/GenBank/DDBJ databases">
        <title>Genomic Encyclopedia of Type Strains, Phase IV (KMG-V): Genome sequencing to study the core and pangenomes of soil and plant-associated prokaryotes.</title>
        <authorList>
            <person name="Whitman W."/>
        </authorList>
    </citation>
    <scope>NUCLEOTIDE SEQUENCE [LARGE SCALE GENOMIC DNA]</scope>
    <source>
        <strain evidence="9">M8UP27</strain>
    </source>
</reference>
<dbReference type="GO" id="GO:0005886">
    <property type="term" value="C:plasma membrane"/>
    <property type="evidence" value="ECO:0007669"/>
    <property type="project" value="UniProtKB-SubCell"/>
</dbReference>
<evidence type="ECO:0000313" key="10">
    <source>
        <dbReference type="Proteomes" id="UP000568106"/>
    </source>
</evidence>
<organism evidence="9 10">
    <name type="scientific">Tunturiibacter empetritectus</name>
    <dbReference type="NCBI Taxonomy" id="3069691"/>
    <lineage>
        <taxon>Bacteria</taxon>
        <taxon>Pseudomonadati</taxon>
        <taxon>Acidobacteriota</taxon>
        <taxon>Terriglobia</taxon>
        <taxon>Terriglobales</taxon>
        <taxon>Acidobacteriaceae</taxon>
        <taxon>Tunturiibacter</taxon>
    </lineage>
</organism>
<dbReference type="SMART" id="SM00382">
    <property type="entry name" value="AAA"/>
    <property type="match status" value="1"/>
</dbReference>
<feature type="domain" description="AAA+ ATPase" evidence="8">
    <location>
        <begin position="224"/>
        <end position="545"/>
    </location>
</feature>
<evidence type="ECO:0000313" key="9">
    <source>
        <dbReference type="EMBL" id="MBB5316660.1"/>
    </source>
</evidence>
<dbReference type="PANTHER" id="PTHR37937:SF1">
    <property type="entry name" value="CONJUGATIVE TRANSFER: DNA TRANSPORT"/>
    <property type="match status" value="1"/>
</dbReference>
<dbReference type="InterPro" id="IPR027417">
    <property type="entry name" value="P-loop_NTPase"/>
</dbReference>
<proteinExistence type="predicted"/>
<evidence type="ECO:0000256" key="2">
    <source>
        <dbReference type="ARBA" id="ARBA00022475"/>
    </source>
</evidence>
<keyword evidence="9" id="KW-0547">Nucleotide-binding</keyword>
<gene>
    <name evidence="9" type="ORF">HDF09_001329</name>
</gene>
<evidence type="ECO:0000256" key="3">
    <source>
        <dbReference type="ARBA" id="ARBA00022692"/>
    </source>
</evidence>
<evidence type="ECO:0000256" key="5">
    <source>
        <dbReference type="ARBA" id="ARBA00023136"/>
    </source>
</evidence>
<feature type="transmembrane region" description="Helical" evidence="7">
    <location>
        <begin position="20"/>
        <end position="43"/>
    </location>
</feature>
<dbReference type="Proteomes" id="UP000568106">
    <property type="component" value="Unassembled WGS sequence"/>
</dbReference>
<feature type="compositionally biased region" description="Polar residues" evidence="6">
    <location>
        <begin position="636"/>
        <end position="645"/>
    </location>
</feature>
<name>A0A7W8MRC6_9BACT</name>
<dbReference type="PANTHER" id="PTHR37937">
    <property type="entry name" value="CONJUGATIVE TRANSFER: DNA TRANSPORT"/>
    <property type="match status" value="1"/>
</dbReference>
<dbReference type="Gene3D" id="3.40.50.300">
    <property type="entry name" value="P-loop containing nucleotide triphosphate hydrolases"/>
    <property type="match status" value="2"/>
</dbReference>
<feature type="region of interest" description="Disordered" evidence="6">
    <location>
        <begin position="84"/>
        <end position="106"/>
    </location>
</feature>
<keyword evidence="3 7" id="KW-0812">Transmembrane</keyword>
<keyword evidence="4 7" id="KW-1133">Transmembrane helix</keyword>
<dbReference type="InterPro" id="IPR003593">
    <property type="entry name" value="AAA+_ATPase"/>
</dbReference>
<feature type="region of interest" description="Disordered" evidence="6">
    <location>
        <begin position="606"/>
        <end position="645"/>
    </location>
</feature>
<keyword evidence="5 7" id="KW-0472">Membrane</keyword>
<protein>
    <submittedName>
        <fullName evidence="9">Energy-coupling factor transporter ATP-binding protein EcfA2</fullName>
    </submittedName>
</protein>
<keyword evidence="2" id="KW-1003">Cell membrane</keyword>
<keyword evidence="10" id="KW-1185">Reference proteome</keyword>
<comment type="caution">
    <text evidence="9">The sequence shown here is derived from an EMBL/GenBank/DDBJ whole genome shotgun (WGS) entry which is preliminary data.</text>
</comment>
<dbReference type="SUPFAM" id="SSF52540">
    <property type="entry name" value="P-loop containing nucleoside triphosphate hydrolases"/>
    <property type="match status" value="1"/>
</dbReference>
<evidence type="ECO:0000256" key="6">
    <source>
        <dbReference type="SAM" id="MobiDB-lite"/>
    </source>
</evidence>
<comment type="subcellular location">
    <subcellularLocation>
        <location evidence="1">Cell membrane</location>
        <topology evidence="1">Multi-pass membrane protein</topology>
    </subcellularLocation>
</comment>
<dbReference type="CDD" id="cd01127">
    <property type="entry name" value="TrwB_TraG_TraD_VirD4"/>
    <property type="match status" value="1"/>
</dbReference>
<accession>A0A7W8MRC6</accession>
<keyword evidence="9" id="KW-0067">ATP-binding</keyword>
<dbReference type="GO" id="GO:0005524">
    <property type="term" value="F:ATP binding"/>
    <property type="evidence" value="ECO:0007669"/>
    <property type="project" value="UniProtKB-KW"/>
</dbReference>
<evidence type="ECO:0000256" key="4">
    <source>
        <dbReference type="ARBA" id="ARBA00022989"/>
    </source>
</evidence>
<evidence type="ECO:0000256" key="1">
    <source>
        <dbReference type="ARBA" id="ARBA00004651"/>
    </source>
</evidence>
<dbReference type="InterPro" id="IPR051539">
    <property type="entry name" value="T4SS-coupling_protein"/>
</dbReference>
<dbReference type="Pfam" id="PF10412">
    <property type="entry name" value="TrwB_AAD_bind"/>
    <property type="match status" value="1"/>
</dbReference>
<evidence type="ECO:0000259" key="8">
    <source>
        <dbReference type="SMART" id="SM00382"/>
    </source>
</evidence>
<evidence type="ECO:0000256" key="7">
    <source>
        <dbReference type="SAM" id="Phobius"/>
    </source>
</evidence>